<dbReference type="EMBL" id="CAJOBE010001093">
    <property type="protein sequence ID" value="CAF3713784.1"/>
    <property type="molecule type" value="Genomic_DNA"/>
</dbReference>
<sequence>MSPSKKAYKYSVELNVNVVDAPGARLSTKGDIYVNICLLGVHKRTRLMQPHFPMHINEKLYFDKIFKSCYNPRDIIQRLEREHILFELLQTNVSSPVILATYETSTKDFLYPYSYDRVQYTGLHRYILLSRTVNFPGAAPSLEFTVSPSIDDVTGIAKSIKTRKYIKPLDSYGKSPKRSKSITWKPTSTYPKRSSLYDPTNVSSSVTAHTISSAVKGDYSQRPTQEKLHELAVPGRVRPVVTIDKTLGRQPFVVRHVNTNLIGRQPLSHIVLDDGLIVNDYSFSRDNSFMSLYGLNDGCNCSRSVSPVNRRRSGSRGARARSTSLPRRSLRTSRSVDFEPRGRSRTPIRRAKSRSRTTCLCNNYDYDSPYTGGENYLELHSTVDCAICRLHRTHSEQSRRAKSLEQQRFTTTSKHKSYAPAVYSSCTSPYVTSTTLVRDPFRYRHRQSPAGELSDKVLHTLRHNLDSYSAQPWHNYYSSFRYSDGHIDDDELLERSRRLTQN</sequence>
<gene>
    <name evidence="6" type="ORF">FNK824_LOCUS10003</name>
    <name evidence="5" type="ORF">OTI717_LOCUS7279</name>
</gene>
<evidence type="ECO:0000256" key="1">
    <source>
        <dbReference type="ARBA" id="ARBA00006215"/>
    </source>
</evidence>
<feature type="compositionally biased region" description="Basic residues" evidence="3">
    <location>
        <begin position="343"/>
        <end position="352"/>
    </location>
</feature>
<evidence type="ECO:0000259" key="4">
    <source>
        <dbReference type="Pfam" id="PF14909"/>
    </source>
</evidence>
<evidence type="ECO:0000256" key="3">
    <source>
        <dbReference type="SAM" id="MobiDB-lite"/>
    </source>
</evidence>
<dbReference type="InterPro" id="IPR032732">
    <property type="entry name" value="SPATA6_N"/>
</dbReference>
<feature type="domain" description="Spermatogenesis-associated protein 6 N-terminal" evidence="4">
    <location>
        <begin position="12"/>
        <end position="147"/>
    </location>
</feature>
<evidence type="ECO:0000256" key="2">
    <source>
        <dbReference type="ARBA" id="ARBA00022553"/>
    </source>
</evidence>
<reference evidence="5" key="1">
    <citation type="submission" date="2021-02" db="EMBL/GenBank/DDBJ databases">
        <authorList>
            <person name="Nowell W R."/>
        </authorList>
    </citation>
    <scope>NUCLEOTIDE SEQUENCE</scope>
</reference>
<evidence type="ECO:0000313" key="6">
    <source>
        <dbReference type="EMBL" id="CAF3713784.1"/>
    </source>
</evidence>
<dbReference type="Pfam" id="PF14909">
    <property type="entry name" value="SPATA6"/>
    <property type="match status" value="1"/>
</dbReference>
<comment type="caution">
    <text evidence="5">The sequence shown here is derived from an EMBL/GenBank/DDBJ whole genome shotgun (WGS) entry which is preliminary data.</text>
</comment>
<dbReference type="Proteomes" id="UP000663823">
    <property type="component" value="Unassembled WGS sequence"/>
</dbReference>
<proteinExistence type="inferred from homology"/>
<comment type="similarity">
    <text evidence="1">Belongs to the SPATA6 family.</text>
</comment>
<evidence type="ECO:0000313" key="7">
    <source>
        <dbReference type="Proteomes" id="UP000663823"/>
    </source>
</evidence>
<dbReference type="GO" id="GO:0032027">
    <property type="term" value="F:myosin light chain binding"/>
    <property type="evidence" value="ECO:0007669"/>
    <property type="project" value="InterPro"/>
</dbReference>
<protein>
    <recommendedName>
        <fullName evidence="4">Spermatogenesis-associated protein 6 N-terminal domain-containing protein</fullName>
    </recommendedName>
</protein>
<feature type="compositionally biased region" description="Low complexity" evidence="3">
    <location>
        <begin position="315"/>
        <end position="333"/>
    </location>
</feature>
<dbReference type="GO" id="GO:0007283">
    <property type="term" value="P:spermatogenesis"/>
    <property type="evidence" value="ECO:0007669"/>
    <property type="project" value="InterPro"/>
</dbReference>
<dbReference type="InterPro" id="IPR042769">
    <property type="entry name" value="SPATA6_fam"/>
</dbReference>
<dbReference type="Proteomes" id="UP000663874">
    <property type="component" value="Unassembled WGS sequence"/>
</dbReference>
<dbReference type="AlphaFoldDB" id="A0A818NP94"/>
<dbReference type="EMBL" id="CAJOAX010000539">
    <property type="protein sequence ID" value="CAF3610539.1"/>
    <property type="molecule type" value="Genomic_DNA"/>
</dbReference>
<dbReference type="PANTHER" id="PTHR16435">
    <property type="entry name" value="SPERMATOGENESIS-ASSOCIATED PROTEIN 6 SPATA6"/>
    <property type="match status" value="1"/>
</dbReference>
<accession>A0A818NP94</accession>
<dbReference type="PANTHER" id="PTHR16435:SF6">
    <property type="entry name" value="IP09370P"/>
    <property type="match status" value="1"/>
</dbReference>
<name>A0A818NP94_9BILA</name>
<dbReference type="GO" id="GO:0120212">
    <property type="term" value="C:sperm head-tail coupling apparatus"/>
    <property type="evidence" value="ECO:0007669"/>
    <property type="project" value="InterPro"/>
</dbReference>
<organism evidence="5 7">
    <name type="scientific">Rotaria sordida</name>
    <dbReference type="NCBI Taxonomy" id="392033"/>
    <lineage>
        <taxon>Eukaryota</taxon>
        <taxon>Metazoa</taxon>
        <taxon>Spiralia</taxon>
        <taxon>Gnathifera</taxon>
        <taxon>Rotifera</taxon>
        <taxon>Eurotatoria</taxon>
        <taxon>Bdelloidea</taxon>
        <taxon>Philodinida</taxon>
        <taxon>Philodinidae</taxon>
        <taxon>Rotaria</taxon>
    </lineage>
</organism>
<feature type="region of interest" description="Disordered" evidence="3">
    <location>
        <begin position="304"/>
        <end position="352"/>
    </location>
</feature>
<keyword evidence="2" id="KW-0597">Phosphoprotein</keyword>
<evidence type="ECO:0000313" key="5">
    <source>
        <dbReference type="EMBL" id="CAF3610539.1"/>
    </source>
</evidence>